<feature type="domain" description="Glycosyltransferase family 28 N-terminal" evidence="11">
    <location>
        <begin position="20"/>
        <end position="157"/>
    </location>
</feature>
<feature type="binding site" evidence="10">
    <location>
        <position position="141"/>
    </location>
    <ligand>
        <name>UDP-N-acetyl-alpha-D-glucosamine</name>
        <dbReference type="ChEBI" id="CHEBI:57705"/>
    </ligand>
</feature>
<keyword evidence="2 10" id="KW-0132">Cell division</keyword>
<organism evidence="13 14">
    <name type="scientific">Kribbella caucasensis</name>
    <dbReference type="NCBI Taxonomy" id="2512215"/>
    <lineage>
        <taxon>Bacteria</taxon>
        <taxon>Bacillati</taxon>
        <taxon>Actinomycetota</taxon>
        <taxon>Actinomycetes</taxon>
        <taxon>Propionibacteriales</taxon>
        <taxon>Kribbellaceae</taxon>
        <taxon>Kribbella</taxon>
    </lineage>
</organism>
<dbReference type="NCBIfam" id="TIGR01133">
    <property type="entry name" value="murG"/>
    <property type="match status" value="1"/>
</dbReference>
<dbReference type="GO" id="GO:0050511">
    <property type="term" value="F:undecaprenyldiphospho-muramoylpentapeptide beta-N-acetylglucosaminyltransferase activity"/>
    <property type="evidence" value="ECO:0007669"/>
    <property type="project" value="UniProtKB-UniRule"/>
</dbReference>
<protein>
    <recommendedName>
        <fullName evidence="10">UDP-N-acetylglucosamine--N-acetylmuramyl-(pentapeptide) pyrophosphoryl-undecaprenol N-acetylglucosamine transferase</fullName>
        <ecNumber evidence="10">2.4.1.227</ecNumber>
    </recommendedName>
    <alternativeName>
        <fullName evidence="10">Undecaprenyl-PP-MurNAc-pentapeptide-UDPGlcNAc GlcNAc transferase</fullName>
    </alternativeName>
</protein>
<dbReference type="Proteomes" id="UP000295388">
    <property type="component" value="Unassembled WGS sequence"/>
</dbReference>
<dbReference type="CDD" id="cd03785">
    <property type="entry name" value="GT28_MurG"/>
    <property type="match status" value="1"/>
</dbReference>
<dbReference type="GO" id="GO:0071555">
    <property type="term" value="P:cell wall organization"/>
    <property type="evidence" value="ECO:0007669"/>
    <property type="project" value="UniProtKB-KW"/>
</dbReference>
<comment type="catalytic activity">
    <reaction evidence="10">
        <text>di-trans,octa-cis-undecaprenyl diphospho-N-acetyl-alpha-D-muramoyl-L-alanyl-D-glutamyl-meso-2,6-diaminopimeloyl-D-alanyl-D-alanine + UDP-N-acetyl-alpha-D-glucosamine = di-trans,octa-cis-undecaprenyl diphospho-[N-acetyl-alpha-D-glucosaminyl-(1-&gt;4)]-N-acetyl-alpha-D-muramoyl-L-alanyl-D-glutamyl-meso-2,6-diaminopimeloyl-D-alanyl-D-alanine + UDP + H(+)</text>
        <dbReference type="Rhea" id="RHEA:31227"/>
        <dbReference type="ChEBI" id="CHEBI:15378"/>
        <dbReference type="ChEBI" id="CHEBI:57705"/>
        <dbReference type="ChEBI" id="CHEBI:58223"/>
        <dbReference type="ChEBI" id="CHEBI:61387"/>
        <dbReference type="ChEBI" id="CHEBI:61388"/>
        <dbReference type="EC" id="2.4.1.227"/>
    </reaction>
</comment>
<accession>A0A4R6KIX2</accession>
<feature type="domain" description="Glycosyl transferase family 28 C-terminal" evidence="12">
    <location>
        <begin position="206"/>
        <end position="365"/>
    </location>
</feature>
<evidence type="ECO:0000256" key="4">
    <source>
        <dbReference type="ARBA" id="ARBA00022679"/>
    </source>
</evidence>
<sequence length="378" mass="39502">MAYIWSSREHAGALKAVPSIVLAGGGTAGHTSPLIATADALRRIDPTIEIIALGTERGLETRVVPEAGYRLELIPPVPLPRKPTPALFAVPGKMLASVNAARRVLDEAKADVLVGFGGYVSTPAYIAAWRRKTPIVVHEGNAVPGIANKFAARYCTENVAVSFPGTDLPHASYVGLPIRRAISTLDRAASRAEARQFFGLDPEAPTLLVTGGSQGAQRLNEAIAGAAADLQAAGVQVLHVIGPKNTLEVPQTGHLPYVVLSYVDRMDLAYAAADLVVCRSGANTVTEVSGVGLPAIYVPLPHGNGEQALNAKPVVDAGGGLLVNNASVTPDWVRATVPQLLHDSARLVGMSSAAQGLIRTDADDRLARMILDVVRSAS</sequence>
<reference evidence="13 14" key="1">
    <citation type="submission" date="2019-03" db="EMBL/GenBank/DDBJ databases">
        <title>Genomic Encyclopedia of Type Strains, Phase III (KMG-III): the genomes of soil and plant-associated and newly described type strains.</title>
        <authorList>
            <person name="Whitman W."/>
        </authorList>
    </citation>
    <scope>NUCLEOTIDE SEQUENCE [LARGE SCALE GENOMIC DNA]</scope>
    <source>
        <strain evidence="13 14">VKM Ac-2527</strain>
    </source>
</reference>
<dbReference type="UniPathway" id="UPA00219"/>
<keyword evidence="3 10" id="KW-0328">Glycosyltransferase</keyword>
<dbReference type="GO" id="GO:0005975">
    <property type="term" value="P:carbohydrate metabolic process"/>
    <property type="evidence" value="ECO:0007669"/>
    <property type="project" value="InterPro"/>
</dbReference>
<evidence type="ECO:0000256" key="10">
    <source>
        <dbReference type="HAMAP-Rule" id="MF_00033"/>
    </source>
</evidence>
<dbReference type="GO" id="GO:0005886">
    <property type="term" value="C:plasma membrane"/>
    <property type="evidence" value="ECO:0007669"/>
    <property type="project" value="UniProtKB-SubCell"/>
</dbReference>
<evidence type="ECO:0000256" key="5">
    <source>
        <dbReference type="ARBA" id="ARBA00022960"/>
    </source>
</evidence>
<evidence type="ECO:0000256" key="3">
    <source>
        <dbReference type="ARBA" id="ARBA00022676"/>
    </source>
</evidence>
<dbReference type="GO" id="GO:0009252">
    <property type="term" value="P:peptidoglycan biosynthetic process"/>
    <property type="evidence" value="ECO:0007669"/>
    <property type="project" value="UniProtKB-UniRule"/>
</dbReference>
<dbReference type="HAMAP" id="MF_00033">
    <property type="entry name" value="MurG"/>
    <property type="match status" value="1"/>
</dbReference>
<dbReference type="Gene3D" id="3.40.50.2000">
    <property type="entry name" value="Glycogen Phosphorylase B"/>
    <property type="match status" value="2"/>
</dbReference>
<dbReference type="GO" id="GO:0051301">
    <property type="term" value="P:cell division"/>
    <property type="evidence" value="ECO:0007669"/>
    <property type="project" value="UniProtKB-KW"/>
</dbReference>
<evidence type="ECO:0000256" key="8">
    <source>
        <dbReference type="ARBA" id="ARBA00023306"/>
    </source>
</evidence>
<dbReference type="Pfam" id="PF04101">
    <property type="entry name" value="Glyco_tran_28_C"/>
    <property type="match status" value="1"/>
</dbReference>
<comment type="subcellular location">
    <subcellularLocation>
        <location evidence="10">Cell membrane</location>
        <topology evidence="10">Peripheral membrane protein</topology>
        <orientation evidence="10">Cytoplasmic side</orientation>
    </subcellularLocation>
</comment>
<evidence type="ECO:0000313" key="13">
    <source>
        <dbReference type="EMBL" id="TDO49841.1"/>
    </source>
</evidence>
<comment type="caution">
    <text evidence="10">Lacks conserved residue(s) required for the propagation of feature annotation.</text>
</comment>
<keyword evidence="7 10" id="KW-0472">Membrane</keyword>
<comment type="function">
    <text evidence="10">Cell wall formation. Catalyzes the transfer of a GlcNAc subunit on undecaprenyl-pyrophosphoryl-MurNAc-pentapeptide (lipid intermediate I) to form undecaprenyl-pyrophosphoryl-MurNAc-(pentapeptide)GlcNAc (lipid intermediate II).</text>
</comment>
<evidence type="ECO:0000313" key="14">
    <source>
        <dbReference type="Proteomes" id="UP000295388"/>
    </source>
</evidence>
<evidence type="ECO:0000259" key="11">
    <source>
        <dbReference type="Pfam" id="PF03033"/>
    </source>
</evidence>
<dbReference type="GO" id="GO:0008360">
    <property type="term" value="P:regulation of cell shape"/>
    <property type="evidence" value="ECO:0007669"/>
    <property type="project" value="UniProtKB-KW"/>
</dbReference>
<dbReference type="SUPFAM" id="SSF53756">
    <property type="entry name" value="UDP-Glycosyltransferase/glycogen phosphorylase"/>
    <property type="match status" value="1"/>
</dbReference>
<comment type="pathway">
    <text evidence="10">Cell wall biogenesis; peptidoglycan biosynthesis.</text>
</comment>
<feature type="binding site" evidence="10">
    <location>
        <position position="179"/>
    </location>
    <ligand>
        <name>UDP-N-acetyl-alpha-D-glucosamine</name>
        <dbReference type="ChEBI" id="CHEBI:57705"/>
    </ligand>
</feature>
<evidence type="ECO:0000256" key="6">
    <source>
        <dbReference type="ARBA" id="ARBA00022984"/>
    </source>
</evidence>
<dbReference type="InterPro" id="IPR006009">
    <property type="entry name" value="GlcNAc_MurG"/>
</dbReference>
<dbReference type="Pfam" id="PF03033">
    <property type="entry name" value="Glyco_transf_28"/>
    <property type="match status" value="1"/>
</dbReference>
<evidence type="ECO:0000259" key="12">
    <source>
        <dbReference type="Pfam" id="PF04101"/>
    </source>
</evidence>
<comment type="similarity">
    <text evidence="10">Belongs to the glycosyltransferase 28 family. MurG subfamily.</text>
</comment>
<keyword evidence="5 10" id="KW-0133">Cell shape</keyword>
<evidence type="ECO:0000256" key="9">
    <source>
        <dbReference type="ARBA" id="ARBA00023316"/>
    </source>
</evidence>
<evidence type="ECO:0000256" key="2">
    <source>
        <dbReference type="ARBA" id="ARBA00022618"/>
    </source>
</evidence>
<keyword evidence="14" id="KW-1185">Reference proteome</keyword>
<keyword evidence="8 10" id="KW-0131">Cell cycle</keyword>
<feature type="binding site" evidence="10">
    <location>
        <position position="307"/>
    </location>
    <ligand>
        <name>UDP-N-acetyl-alpha-D-glucosamine</name>
        <dbReference type="ChEBI" id="CHEBI:57705"/>
    </ligand>
</feature>
<keyword evidence="9 10" id="KW-0961">Cell wall biogenesis/degradation</keyword>
<dbReference type="EMBL" id="SNWQ01000005">
    <property type="protein sequence ID" value="TDO49841.1"/>
    <property type="molecule type" value="Genomic_DNA"/>
</dbReference>
<name>A0A4R6KIX2_9ACTN</name>
<comment type="caution">
    <text evidence="13">The sequence shown here is derived from an EMBL/GenBank/DDBJ whole genome shotgun (WGS) entry which is preliminary data.</text>
</comment>
<feature type="binding site" evidence="10">
    <location>
        <begin position="27"/>
        <end position="29"/>
    </location>
    <ligand>
        <name>UDP-N-acetyl-alpha-D-glucosamine</name>
        <dbReference type="ChEBI" id="CHEBI:57705"/>
    </ligand>
</feature>
<keyword evidence="1 10" id="KW-1003">Cell membrane</keyword>
<evidence type="ECO:0000256" key="1">
    <source>
        <dbReference type="ARBA" id="ARBA00022475"/>
    </source>
</evidence>
<proteinExistence type="inferred from homology"/>
<keyword evidence="6 10" id="KW-0573">Peptidoglycan synthesis</keyword>
<gene>
    <name evidence="10" type="primary">murG</name>
    <name evidence="13" type="ORF">EV643_10569</name>
</gene>
<dbReference type="InterPro" id="IPR007235">
    <property type="entry name" value="Glyco_trans_28_C"/>
</dbReference>
<feature type="binding site" evidence="10">
    <location>
        <position position="213"/>
    </location>
    <ligand>
        <name>UDP-N-acetyl-alpha-D-glucosamine</name>
        <dbReference type="ChEBI" id="CHEBI:57705"/>
    </ligand>
</feature>
<dbReference type="PANTHER" id="PTHR21015:SF22">
    <property type="entry name" value="GLYCOSYLTRANSFERASE"/>
    <property type="match status" value="1"/>
</dbReference>
<dbReference type="EC" id="2.4.1.227" evidence="10"/>
<dbReference type="AlphaFoldDB" id="A0A4R6KIX2"/>
<evidence type="ECO:0000256" key="7">
    <source>
        <dbReference type="ARBA" id="ARBA00023136"/>
    </source>
</evidence>
<dbReference type="PANTHER" id="PTHR21015">
    <property type="entry name" value="UDP-N-ACETYLGLUCOSAMINE--N-ACETYLMURAMYL-(PENTAPEPTIDE) PYROPHOSPHORYL-UNDECAPRENOL N-ACETYLGLUCOSAMINE TRANSFERASE 1"/>
    <property type="match status" value="1"/>
</dbReference>
<keyword evidence="4 10" id="KW-0808">Transferase</keyword>
<dbReference type="GO" id="GO:0051991">
    <property type="term" value="F:UDP-N-acetyl-D-glucosamine:N-acetylmuramoyl-L-alanyl-D-glutamyl-meso-2,6-diaminopimelyl-D-alanyl-D-alanine-diphosphoundecaprenol 4-beta-N-acetylglucosaminlytransferase activity"/>
    <property type="evidence" value="ECO:0007669"/>
    <property type="project" value="RHEA"/>
</dbReference>
<dbReference type="InterPro" id="IPR004276">
    <property type="entry name" value="GlycoTrans_28_N"/>
</dbReference>